<dbReference type="Pfam" id="PF07331">
    <property type="entry name" value="TctB"/>
    <property type="match status" value="1"/>
</dbReference>
<dbReference type="OrthoDB" id="8684950at2"/>
<evidence type="ECO:0000313" key="3">
    <source>
        <dbReference type="EMBL" id="RZS78407.1"/>
    </source>
</evidence>
<organism evidence="3 4">
    <name type="scientific">Pigmentiphaga kullae</name>
    <dbReference type="NCBI Taxonomy" id="151784"/>
    <lineage>
        <taxon>Bacteria</taxon>
        <taxon>Pseudomonadati</taxon>
        <taxon>Pseudomonadota</taxon>
        <taxon>Betaproteobacteria</taxon>
        <taxon>Burkholderiales</taxon>
        <taxon>Alcaligenaceae</taxon>
        <taxon>Pigmentiphaga</taxon>
    </lineage>
</organism>
<keyword evidence="4" id="KW-1185">Reference proteome</keyword>
<accession>A0A4Q7N8T1</accession>
<keyword evidence="1" id="KW-0812">Transmembrane</keyword>
<keyword evidence="1" id="KW-1133">Transmembrane helix</keyword>
<feature type="transmembrane region" description="Helical" evidence="1">
    <location>
        <begin position="126"/>
        <end position="144"/>
    </location>
</feature>
<dbReference type="InterPro" id="IPR009936">
    <property type="entry name" value="DUF1468"/>
</dbReference>
<name>A0A4Q7N8T1_9BURK</name>
<feature type="domain" description="DUF1468" evidence="2">
    <location>
        <begin position="10"/>
        <end position="147"/>
    </location>
</feature>
<gene>
    <name evidence="3" type="ORF">EV675_5055</name>
</gene>
<feature type="transmembrane region" description="Helical" evidence="1">
    <location>
        <begin position="7"/>
        <end position="24"/>
    </location>
</feature>
<evidence type="ECO:0000259" key="2">
    <source>
        <dbReference type="Pfam" id="PF07331"/>
    </source>
</evidence>
<dbReference type="AlphaFoldDB" id="A0A4Q7N8T1"/>
<protein>
    <submittedName>
        <fullName evidence="3">Putative tricarboxylic transport membrane protein</fullName>
    </submittedName>
</protein>
<keyword evidence="1" id="KW-0472">Membrane</keyword>
<dbReference type="Proteomes" id="UP000292445">
    <property type="component" value="Unassembled WGS sequence"/>
</dbReference>
<reference evidence="3 4" key="1">
    <citation type="submission" date="2019-02" db="EMBL/GenBank/DDBJ databases">
        <title>Genomic Encyclopedia of Type Strains, Phase IV (KMG-IV): sequencing the most valuable type-strain genomes for metagenomic binning, comparative biology and taxonomic classification.</title>
        <authorList>
            <person name="Goeker M."/>
        </authorList>
    </citation>
    <scope>NUCLEOTIDE SEQUENCE [LARGE SCALE GENOMIC DNA]</scope>
    <source>
        <strain evidence="3 4">K24</strain>
    </source>
</reference>
<evidence type="ECO:0000313" key="4">
    <source>
        <dbReference type="Proteomes" id="UP000292445"/>
    </source>
</evidence>
<proteinExistence type="predicted"/>
<dbReference type="RefSeq" id="WP_130361149.1">
    <property type="nucleotide sequence ID" value="NZ_SGXC01000003.1"/>
</dbReference>
<feature type="transmembrane region" description="Helical" evidence="1">
    <location>
        <begin position="36"/>
        <end position="60"/>
    </location>
</feature>
<comment type="caution">
    <text evidence="3">The sequence shown here is derived from an EMBL/GenBank/DDBJ whole genome shotgun (WGS) entry which is preliminary data.</text>
</comment>
<dbReference type="EMBL" id="SGXC01000003">
    <property type="protein sequence ID" value="RZS78407.1"/>
    <property type="molecule type" value="Genomic_DNA"/>
</dbReference>
<sequence length="160" mass="16686">MTTPQRRPWWLGLAVMIIGAVWLYEGGTLPQIGGYAALGPGFFVSAIGAALIVLGILLLVQIARGETFSPQEVENAEADTGASRPALLWAAAGAALPLLTMQPLGFPLTAMGSFALVTRAFGSRRVVFDCAIGLALGVICWLGFSRLGVSLGEAFPPAGW</sequence>
<evidence type="ECO:0000256" key="1">
    <source>
        <dbReference type="SAM" id="Phobius"/>
    </source>
</evidence>